<dbReference type="AlphaFoldDB" id="S6BE77"/>
<name>S6BE77_BABBO</name>
<feature type="region of interest" description="Disordered" evidence="1">
    <location>
        <begin position="73"/>
        <end position="92"/>
    </location>
</feature>
<reference evidence="2" key="1">
    <citation type="journal article" date="2014" name="BMC Genomics">
        <title>The Babesia bovis gene and promoter model: an update from full-length EST analysis.</title>
        <authorList>
            <person name="Yamagishi J."/>
            <person name="Wakaguri H."/>
            <person name="Yokoyama N."/>
            <person name="Yamashita R."/>
            <person name="Suzuki Y."/>
            <person name="Xuan X."/>
            <person name="Igarashi I."/>
        </authorList>
    </citation>
    <scope>NUCLEOTIDE SEQUENCE</scope>
    <source>
        <strain evidence="2">Texas</strain>
    </source>
</reference>
<evidence type="ECO:0000256" key="1">
    <source>
        <dbReference type="SAM" id="MobiDB-lite"/>
    </source>
</evidence>
<organism evidence="2">
    <name type="scientific">Babesia bovis</name>
    <dbReference type="NCBI Taxonomy" id="5865"/>
    <lineage>
        <taxon>Eukaryota</taxon>
        <taxon>Sar</taxon>
        <taxon>Alveolata</taxon>
        <taxon>Apicomplexa</taxon>
        <taxon>Aconoidasida</taxon>
        <taxon>Piroplasmida</taxon>
        <taxon>Babesiidae</taxon>
        <taxon>Babesia</taxon>
    </lineage>
</organism>
<sequence>MYNPPRVLVVVPHQQILLYSKLIVTLYIPSDTDDASLSDLYYIRQCFGTLPLSRLLNVTLHGNVYRLTRHTRQSAGMSSDSGAVSLSVYSSR</sequence>
<proteinExistence type="evidence at transcript level"/>
<accession>S6BE77</accession>
<evidence type="ECO:0000313" key="2">
    <source>
        <dbReference type="EMBL" id="BAN64404.1"/>
    </source>
</evidence>
<dbReference type="EMBL" id="AK440610">
    <property type="protein sequence ID" value="BAN64404.1"/>
    <property type="molecule type" value="mRNA"/>
</dbReference>
<protein>
    <submittedName>
        <fullName evidence="2">Uncharacterized protein</fullName>
    </submittedName>
</protein>